<dbReference type="SUPFAM" id="SSF54495">
    <property type="entry name" value="UBC-like"/>
    <property type="match status" value="1"/>
</dbReference>
<dbReference type="CDD" id="cd11685">
    <property type="entry name" value="UEV_TSG101-like"/>
    <property type="match status" value="1"/>
</dbReference>
<evidence type="ECO:0000259" key="1">
    <source>
        <dbReference type="PROSITE" id="PS51322"/>
    </source>
</evidence>
<dbReference type="InterPro" id="IPR016135">
    <property type="entry name" value="UBQ-conjugating_enzyme/RWD"/>
</dbReference>
<evidence type="ECO:0000313" key="3">
    <source>
        <dbReference type="Proteomes" id="UP000006769"/>
    </source>
</evidence>
<dbReference type="GO" id="GO:0000813">
    <property type="term" value="C:ESCRT I complex"/>
    <property type="evidence" value="ECO:0007669"/>
    <property type="project" value="TreeGrafter"/>
</dbReference>
<dbReference type="GeneID" id="20074361"/>
<dbReference type="PANTHER" id="PTHR23306:SF3">
    <property type="entry name" value="TUMOR SUPPRESSOR PROTEIN 101"/>
    <property type="match status" value="1"/>
</dbReference>
<gene>
    <name evidence="2" type="ORF">ENU1_126400</name>
</gene>
<dbReference type="RefSeq" id="XP_008858184.1">
    <property type="nucleotide sequence ID" value="XM_008859962.1"/>
</dbReference>
<dbReference type="InterPro" id="IPR052070">
    <property type="entry name" value="ESCRT-I_UEV_domain"/>
</dbReference>
<dbReference type="GO" id="GO:0043130">
    <property type="term" value="F:ubiquitin binding"/>
    <property type="evidence" value="ECO:0007669"/>
    <property type="project" value="TreeGrafter"/>
</dbReference>
<dbReference type="EMBL" id="JH927548">
    <property type="protein sequence ID" value="EKE39479.1"/>
    <property type="molecule type" value="Genomic_DNA"/>
</dbReference>
<accession>K2HA69</accession>
<protein>
    <submittedName>
        <fullName evidence="2">Tumor susceptibility gene 101 domain containing protein</fullName>
    </submittedName>
</protein>
<dbReference type="OMA" id="YAMADRT"/>
<evidence type="ECO:0000313" key="2">
    <source>
        <dbReference type="EMBL" id="EKE39479.1"/>
    </source>
</evidence>
<reference evidence="2 3" key="1">
    <citation type="submission" date="2011-11" db="EMBL/GenBank/DDBJ databases">
        <authorList>
            <person name="Hannick L."/>
            <person name="Karamycheva S."/>
            <person name="Lorenzi H."/>
            <person name="Caler E."/>
        </authorList>
    </citation>
    <scope>NUCLEOTIDE SEQUENCE [LARGE SCALE GENOMIC DNA]</scope>
    <source>
        <strain evidence="2 3">P19</strain>
    </source>
</reference>
<dbReference type="PROSITE" id="PS51322">
    <property type="entry name" value="UEV"/>
    <property type="match status" value="1"/>
</dbReference>
<dbReference type="GO" id="GO:0015031">
    <property type="term" value="P:protein transport"/>
    <property type="evidence" value="ECO:0007669"/>
    <property type="project" value="InterPro"/>
</dbReference>
<dbReference type="VEuPathDB" id="AmoebaDB:ENU1_126400"/>
<dbReference type="PANTHER" id="PTHR23306">
    <property type="entry name" value="TUMOR SUSCEPTIBILITY GENE 101 PROTEIN-RELATED"/>
    <property type="match status" value="1"/>
</dbReference>
<dbReference type="Proteomes" id="UP000006769">
    <property type="component" value="Unassembled WGS sequence"/>
</dbReference>
<dbReference type="Pfam" id="PF05743">
    <property type="entry name" value="UEV"/>
    <property type="match status" value="1"/>
</dbReference>
<dbReference type="Gene3D" id="3.10.110.10">
    <property type="entry name" value="Ubiquitin Conjugating Enzyme"/>
    <property type="match status" value="1"/>
</dbReference>
<dbReference type="InterPro" id="IPR008883">
    <property type="entry name" value="UEV_N"/>
</dbReference>
<proteinExistence type="predicted"/>
<feature type="domain" description="UEV" evidence="1">
    <location>
        <begin position="1"/>
        <end position="143"/>
    </location>
</feature>
<dbReference type="AlphaFoldDB" id="K2HA69"/>
<dbReference type="OrthoDB" id="306304at2759"/>
<name>K2HA69_ENTNP</name>
<sequence length="337" mass="39776">MNVPTLEQIFLSIKPMYIYFKRIEIEIQAIQKAFPMSPTVLPHPLNYLQYATLVGTIPIQYLGANYNIPIMIMFPYDYPMKPPFFFTDPSPDMVIVPQHPYAMDDRTIIHPLLQRWNDSSNSLDVLVCLQLDFSNYPPLKKRKENLSEIQSTLKQQIQQLKQGPSYDRTSQWKERNFTNSQPPFPLNSYQRSPFYSQQCPPFYTPYGYNTSPFCQHPIDYYQMNNLYQYGYNQFRLLPKPNGIQPHPNSAFHFDYNHQLLPQVDPSLHQTLRSTTSQQEFSQIAQKLKQQQVNKNEPLPDVSTLSLEDIDQLLVEGKISIETYKRMYIDYQRRVHKK</sequence>
<organism evidence="2 3">
    <name type="scientific">Entamoeba nuttalli (strain P19)</name>
    <name type="common">Amoeba</name>
    <dbReference type="NCBI Taxonomy" id="1076696"/>
    <lineage>
        <taxon>Eukaryota</taxon>
        <taxon>Amoebozoa</taxon>
        <taxon>Evosea</taxon>
        <taxon>Archamoebae</taxon>
        <taxon>Mastigamoebida</taxon>
        <taxon>Entamoebidae</taxon>
        <taxon>Entamoeba</taxon>
    </lineage>
</organism>
<dbReference type="GO" id="GO:0008333">
    <property type="term" value="P:endosome to lysosome transport"/>
    <property type="evidence" value="ECO:0007669"/>
    <property type="project" value="TreeGrafter"/>
</dbReference>